<evidence type="ECO:0000313" key="4">
    <source>
        <dbReference type="Proteomes" id="UP000318815"/>
    </source>
</evidence>
<evidence type="ECO:0000259" key="2">
    <source>
        <dbReference type="Pfam" id="PF12902"/>
    </source>
</evidence>
<feature type="compositionally biased region" description="Low complexity" evidence="1">
    <location>
        <begin position="326"/>
        <end position="340"/>
    </location>
</feature>
<evidence type="ECO:0000256" key="1">
    <source>
        <dbReference type="SAM" id="MobiDB-lite"/>
    </source>
</evidence>
<dbReference type="Gene3D" id="1.20.1260.10">
    <property type="match status" value="1"/>
</dbReference>
<dbReference type="RefSeq" id="WP_146307374.1">
    <property type="nucleotide sequence ID" value="NZ_VOHS01000035.1"/>
</dbReference>
<dbReference type="EMBL" id="VOHS01000035">
    <property type="protein sequence ID" value="TWV96255.1"/>
    <property type="molecule type" value="Genomic_DNA"/>
</dbReference>
<sequence>MQRNFERYLGPVFERAQLNKIRTEALKSVNFDGIQSMDYSQFETSEVPIKIPPEFNGKDYVTFLLCIDAEIEHGLMLQYLYAAYSLGGPQIPEKYRQQIKEAQEVILGIAKEEMGHFVSVQNVLKLIGAPLHFERQDYPWDTPFYPFPFKLEPLTLGSLAKYVYAEAPQSWLDKNDELAQEIKQWVFAEVPHPNTVGALFEVLLKLINDPQVISDEAFQAETFPFQAKFDEWGRGYKKGERGNADGSGPAGSPDVLVMPLASRDDAFKALSEIAEQGEATIDENPAPSHFERFLDVYVKLRQIMNDNASTFTLSRNVAINPEIPADSGDYPSDDPNSSPSEGQIYQPDPQYNELDLITNPEAQTWGHLFNLRYRMLLNFLTHSFLLDDGFNNVGAISPRGMIINSTFGEMYNLRGIASVMVQLPLSTDPGEKKFAGPPFLVPYTLTLPMGEHNRWRTHKDLIEASQPLIAKLLHQSADYNHRYLNSLREADMRLLQVIDELTATTV</sequence>
<dbReference type="InterPro" id="IPR026820">
    <property type="entry name" value="VioB/RebD_dom"/>
</dbReference>
<proteinExistence type="predicted"/>
<feature type="region of interest" description="Disordered" evidence="1">
    <location>
        <begin position="322"/>
        <end position="348"/>
    </location>
</feature>
<keyword evidence="4" id="KW-1185">Reference proteome</keyword>
<name>A0A5C6LR30_9BACT</name>
<evidence type="ECO:0000313" key="3">
    <source>
        <dbReference type="EMBL" id="TWV96255.1"/>
    </source>
</evidence>
<dbReference type="InterPro" id="IPR012347">
    <property type="entry name" value="Ferritin-like"/>
</dbReference>
<organism evidence="3 4">
    <name type="scientific">Chitinophaga pinensis</name>
    <dbReference type="NCBI Taxonomy" id="79329"/>
    <lineage>
        <taxon>Bacteria</taxon>
        <taxon>Pseudomonadati</taxon>
        <taxon>Bacteroidota</taxon>
        <taxon>Chitinophagia</taxon>
        <taxon>Chitinophagales</taxon>
        <taxon>Chitinophagaceae</taxon>
        <taxon>Chitinophaga</taxon>
    </lineage>
</organism>
<gene>
    <name evidence="3" type="ORF">FEF09_23540</name>
</gene>
<dbReference type="AlphaFoldDB" id="A0A5C6LR30"/>
<reference evidence="3 4" key="1">
    <citation type="submission" date="2019-08" db="EMBL/GenBank/DDBJ databases">
        <title>Whole genome sequencing of chitin degrading bacteria Chitinophaga pinensis YS16.</title>
        <authorList>
            <person name="Singh R.P."/>
            <person name="Manchanda G."/>
            <person name="Maurya I.K."/>
            <person name="Joshi N.K."/>
            <person name="Srivastava A.K."/>
        </authorList>
    </citation>
    <scope>NUCLEOTIDE SEQUENCE [LARGE SCALE GENOMIC DNA]</scope>
    <source>
        <strain evidence="3 4">YS-16</strain>
    </source>
</reference>
<dbReference type="Proteomes" id="UP000318815">
    <property type="component" value="Unassembled WGS sequence"/>
</dbReference>
<feature type="domain" description="Iminophenyl-pyruvate dimer synthase" evidence="2">
    <location>
        <begin position="69"/>
        <end position="296"/>
    </location>
</feature>
<comment type="caution">
    <text evidence="3">The sequence shown here is derived from an EMBL/GenBank/DDBJ whole genome shotgun (WGS) entry which is preliminary data.</text>
</comment>
<dbReference type="Pfam" id="PF12902">
    <property type="entry name" value="Ferritin-like"/>
    <property type="match status" value="1"/>
</dbReference>
<protein>
    <recommendedName>
        <fullName evidence="2">Iminophenyl-pyruvate dimer synthase domain-containing protein</fullName>
    </recommendedName>
</protein>
<dbReference type="OrthoDB" id="726375at2"/>
<accession>A0A5C6LR30</accession>